<accession>A0A340X5Z7</accession>
<dbReference type="InParanoid" id="A0A340X5Z7"/>
<dbReference type="GeneID" id="103071842"/>
<dbReference type="AlphaFoldDB" id="A0A340X5Z7"/>
<evidence type="ECO:0000313" key="2">
    <source>
        <dbReference type="Proteomes" id="UP000265300"/>
    </source>
</evidence>
<dbReference type="RefSeq" id="XP_007456726.1">
    <property type="nucleotide sequence ID" value="XM_007456664.1"/>
</dbReference>
<keyword evidence="2" id="KW-1185">Reference proteome</keyword>
<proteinExistence type="predicted"/>
<protein>
    <submittedName>
        <fullName evidence="3">Nascent polypeptide-associated complex subunit alpha, muscle-specific form-like</fullName>
    </submittedName>
</protein>
<name>A0A340X5Z7_LIPVE</name>
<feature type="region of interest" description="Disordered" evidence="1">
    <location>
        <begin position="86"/>
        <end position="126"/>
    </location>
</feature>
<evidence type="ECO:0000313" key="3">
    <source>
        <dbReference type="RefSeq" id="XP_007456726.1"/>
    </source>
</evidence>
<dbReference type="Proteomes" id="UP000265300">
    <property type="component" value="Unplaced"/>
</dbReference>
<dbReference type="KEGG" id="lve:103071842"/>
<organism evidence="2 3">
    <name type="scientific">Lipotes vexillifer</name>
    <name type="common">Yangtze river dolphin</name>
    <dbReference type="NCBI Taxonomy" id="118797"/>
    <lineage>
        <taxon>Eukaryota</taxon>
        <taxon>Metazoa</taxon>
        <taxon>Chordata</taxon>
        <taxon>Craniata</taxon>
        <taxon>Vertebrata</taxon>
        <taxon>Euteleostomi</taxon>
        <taxon>Mammalia</taxon>
        <taxon>Eutheria</taxon>
        <taxon>Laurasiatheria</taxon>
        <taxon>Artiodactyla</taxon>
        <taxon>Whippomorpha</taxon>
        <taxon>Cetacea</taxon>
        <taxon>Odontoceti</taxon>
        <taxon>Lipotidae</taxon>
        <taxon>Lipotes</taxon>
    </lineage>
</organism>
<evidence type="ECO:0000256" key="1">
    <source>
        <dbReference type="SAM" id="MobiDB-lite"/>
    </source>
</evidence>
<gene>
    <name evidence="3" type="primary">LOC103071842</name>
</gene>
<reference evidence="3" key="1">
    <citation type="submission" date="2025-08" db="UniProtKB">
        <authorList>
            <consortium name="RefSeq"/>
        </authorList>
    </citation>
    <scope>IDENTIFICATION</scope>
</reference>
<sequence length="154" mass="16407">MAIMPQIRPSPARWTPTLVLLPLHPSGGSVLPSGRPPPAWPPPGRLAVFAAGILPRPGHQATPGPPRAPVLSVVLTRLPGLSPAVPTWSPQWGAPGPAGSAGSRVSPGRTPGPATSPRPRLPSWPLRRDRVVEGGLLQIWMEERVEPRHRCVWP</sequence>
<feature type="compositionally biased region" description="Low complexity" evidence="1">
    <location>
        <begin position="93"/>
        <end position="109"/>
    </location>
</feature>